<dbReference type="EMBL" id="CCDI010000001">
    <property type="protein sequence ID" value="CDQ22618.1"/>
    <property type="molecule type" value="Genomic_DNA"/>
</dbReference>
<reference evidence="2" key="1">
    <citation type="submission" date="2014-03" db="EMBL/GenBank/DDBJ databases">
        <authorList>
            <person name="Urmite Genomes U."/>
        </authorList>
    </citation>
    <scope>NUCLEOTIDE SEQUENCE [LARGE SCALE GENOMIC DNA]</scope>
    <source>
        <strain evidence="2">HD-03</strain>
    </source>
</reference>
<name>A0A059NWB6_9BACI</name>
<comment type="caution">
    <text evidence="1">The sequence shown here is derived from an EMBL/GenBank/DDBJ whole genome shotgun (WGS) entry which is preliminary data.</text>
</comment>
<dbReference type="AlphaFoldDB" id="A0A059NWB6"/>
<accession>A0A059NWB6</accession>
<dbReference type="Proteomes" id="UP000028868">
    <property type="component" value="Unassembled WGS sequence"/>
</dbReference>
<protein>
    <submittedName>
        <fullName evidence="1">Uncharacterized protein</fullName>
    </submittedName>
</protein>
<organism evidence="1 2">
    <name type="scientific">Halobacillus karajensis</name>
    <dbReference type="NCBI Taxonomy" id="195088"/>
    <lineage>
        <taxon>Bacteria</taxon>
        <taxon>Bacillati</taxon>
        <taxon>Bacillota</taxon>
        <taxon>Bacilli</taxon>
        <taxon>Bacillales</taxon>
        <taxon>Bacillaceae</taxon>
        <taxon>Halobacillus</taxon>
    </lineage>
</organism>
<gene>
    <name evidence="1" type="ORF">BN983_00831</name>
</gene>
<keyword evidence="2" id="KW-1185">Reference proteome</keyword>
<proteinExistence type="predicted"/>
<evidence type="ECO:0000313" key="1">
    <source>
        <dbReference type="EMBL" id="CDQ22618.1"/>
    </source>
</evidence>
<evidence type="ECO:0000313" key="2">
    <source>
        <dbReference type="Proteomes" id="UP000028868"/>
    </source>
</evidence>
<reference evidence="1 2" key="2">
    <citation type="submission" date="2014-05" db="EMBL/GenBank/DDBJ databases">
        <title>Draft genome sequence of Halobacillus karajensis HK-03.</title>
        <authorList>
            <person name="Khelaifia S."/>
            <person name="Croce O."/>
            <person name="Lagier J.C."/>
            <person name="Raoult D."/>
        </authorList>
    </citation>
    <scope>NUCLEOTIDE SEQUENCE [LARGE SCALE GENOMIC DNA]</scope>
    <source>
        <strain evidence="1 2">HD-03</strain>
    </source>
</reference>
<sequence length="31" mass="3721">MDIKQLIEAEIGCELTEKHLELYRKECLNEE</sequence>